<dbReference type="OrthoDB" id="2747330at2759"/>
<dbReference type="InterPro" id="IPR001969">
    <property type="entry name" value="Aspartic_peptidase_AS"/>
</dbReference>
<evidence type="ECO:0000256" key="6">
    <source>
        <dbReference type="PIRSR" id="PIRSR601461-1"/>
    </source>
</evidence>
<evidence type="ECO:0000259" key="8">
    <source>
        <dbReference type="PROSITE" id="PS51767"/>
    </source>
</evidence>
<dbReference type="InterPro" id="IPR012340">
    <property type="entry name" value="NA-bd_OB-fold"/>
</dbReference>
<dbReference type="Gene3D" id="2.40.70.10">
    <property type="entry name" value="Acid Proteases"/>
    <property type="match status" value="2"/>
</dbReference>
<dbReference type="PROSITE" id="PS51767">
    <property type="entry name" value="PEPTIDASE_A1"/>
    <property type="match status" value="1"/>
</dbReference>
<dbReference type="InterPro" id="IPR004088">
    <property type="entry name" value="KH_dom_type_1"/>
</dbReference>
<evidence type="ECO:0000256" key="5">
    <source>
        <dbReference type="ARBA" id="ARBA00030615"/>
    </source>
</evidence>
<evidence type="ECO:0000313" key="9">
    <source>
        <dbReference type="EMBL" id="ORY89648.1"/>
    </source>
</evidence>
<evidence type="ECO:0000256" key="4">
    <source>
        <dbReference type="ARBA" id="ARBA00022884"/>
    </source>
</evidence>
<protein>
    <recommendedName>
        <fullName evidence="5">Ribosomal RNA-processing protein 40</fullName>
    </recommendedName>
</protein>
<dbReference type="Pfam" id="PF21262">
    <property type="entry name" value="RRP40_S1"/>
    <property type="match status" value="1"/>
</dbReference>
<dbReference type="SUPFAM" id="SSF50630">
    <property type="entry name" value="Acid proteases"/>
    <property type="match status" value="1"/>
</dbReference>
<dbReference type="FunFam" id="2.40.50.140:FF:000112">
    <property type="entry name" value="Exosome complex component RRP40"/>
    <property type="match status" value="1"/>
</dbReference>
<proteinExistence type="inferred from homology"/>
<keyword evidence="4" id="KW-0694">RNA-binding</keyword>
<keyword evidence="7" id="KW-0378">Hydrolase</keyword>
<dbReference type="Gene3D" id="3.30.1370.10">
    <property type="entry name" value="K Homology domain, type 1"/>
    <property type="match status" value="1"/>
</dbReference>
<dbReference type="GO" id="GO:0003723">
    <property type="term" value="F:RNA binding"/>
    <property type="evidence" value="ECO:0007669"/>
    <property type="project" value="UniProtKB-KW"/>
</dbReference>
<dbReference type="SUPFAM" id="SSF54791">
    <property type="entry name" value="Eukaryotic type KH-domain (KH-domain type I)"/>
    <property type="match status" value="1"/>
</dbReference>
<organism evidence="9 10">
    <name type="scientific">Leucosporidium creatinivorum</name>
    <dbReference type="NCBI Taxonomy" id="106004"/>
    <lineage>
        <taxon>Eukaryota</taxon>
        <taxon>Fungi</taxon>
        <taxon>Dikarya</taxon>
        <taxon>Basidiomycota</taxon>
        <taxon>Pucciniomycotina</taxon>
        <taxon>Microbotryomycetes</taxon>
        <taxon>Leucosporidiales</taxon>
        <taxon>Leucosporidium</taxon>
    </lineage>
</organism>
<name>A0A1Y2FZL0_9BASI</name>
<feature type="domain" description="Peptidase A1" evidence="8">
    <location>
        <begin position="315"/>
        <end position="634"/>
    </location>
</feature>
<keyword evidence="3 7" id="KW-0064">Aspartyl protease</keyword>
<comment type="similarity">
    <text evidence="2">Belongs to the RRP40 family.</text>
</comment>
<dbReference type="AlphaFoldDB" id="A0A1Y2FZL0"/>
<dbReference type="InterPro" id="IPR021109">
    <property type="entry name" value="Peptidase_aspartic_dom_sf"/>
</dbReference>
<dbReference type="InParanoid" id="A0A1Y2FZL0"/>
<dbReference type="PANTHER" id="PTHR47966">
    <property type="entry name" value="BETA-SITE APP-CLEAVING ENZYME, ISOFORM A-RELATED"/>
    <property type="match status" value="1"/>
</dbReference>
<accession>A0A1Y2FZL0</accession>
<dbReference type="Pfam" id="PF15985">
    <property type="entry name" value="KH_6"/>
    <property type="match status" value="1"/>
</dbReference>
<dbReference type="InterPro" id="IPR034164">
    <property type="entry name" value="Pepsin-like_dom"/>
</dbReference>
<dbReference type="GO" id="GO:0004190">
    <property type="term" value="F:aspartic-type endopeptidase activity"/>
    <property type="evidence" value="ECO:0007669"/>
    <property type="project" value="UniProtKB-KW"/>
</dbReference>
<dbReference type="CDD" id="cd05471">
    <property type="entry name" value="pepsin_like"/>
    <property type="match status" value="1"/>
</dbReference>
<feature type="active site" evidence="6">
    <location>
        <position position="333"/>
    </location>
</feature>
<gene>
    <name evidence="9" type="ORF">BCR35DRAFT_344755</name>
</gene>
<dbReference type="PANTHER" id="PTHR47966:SF51">
    <property type="entry name" value="BETA-SITE APP-CLEAVING ENZYME, ISOFORM A-RELATED"/>
    <property type="match status" value="1"/>
</dbReference>
<evidence type="ECO:0000256" key="1">
    <source>
        <dbReference type="ARBA" id="ARBA00007447"/>
    </source>
</evidence>
<dbReference type="InterPro" id="IPR036612">
    <property type="entry name" value="KH_dom_type_1_sf"/>
</dbReference>
<evidence type="ECO:0000256" key="7">
    <source>
        <dbReference type="RuleBase" id="RU000454"/>
    </source>
</evidence>
<comment type="similarity">
    <text evidence="1 7">Belongs to the peptidase A1 family.</text>
</comment>
<dbReference type="SUPFAM" id="SSF50249">
    <property type="entry name" value="Nucleic acid-binding proteins"/>
    <property type="match status" value="1"/>
</dbReference>
<comment type="caution">
    <text evidence="9">The sequence shown here is derived from an EMBL/GenBank/DDBJ whole genome shotgun (WGS) entry which is preliminary data.</text>
</comment>
<dbReference type="InterPro" id="IPR033121">
    <property type="entry name" value="PEPTIDASE_A1"/>
</dbReference>
<dbReference type="InterPro" id="IPR001461">
    <property type="entry name" value="Aspartic_peptidase_A1"/>
</dbReference>
<keyword evidence="10" id="KW-1185">Reference proteome</keyword>
<sequence length="732" mass="78092">MALLGKLARRATLLPSFNLVRRARYIPQPPEPLIGIIIARHAEGYRVDIGSAQAATLDALAFEGATKRNKPNLKVGTLIYAHLLSTPPFSEPEISCVDLATQKAAGFGPLEGGTLVRGVELGRCRALLSPSNPLLSTWGARLPFEVAVGMNGRVWLKAGEGDEEQLLQSTPNPQRTCTPFAQPKFRLGLSCASSPLLISLVSLRPSNMLRYSTLALAAATTLVQASPPSYIDPARIADSLDRARSRHTNALDNYEYNKIHHPELWDQHKRAIEQAGGIEVAAKLRREKRELVERQSQQGEVPLYDFFSEPLDIMIYGNVSIGTPAQAFPLLFDTGSSDLWVYETGTGSDSPEWDASASSTSVTDPVIPWSIQYGKGEQEGYLNQDVVELGGYSAETVFASANTLNSAFSPYPISGLFGLGFGVISSSGYAPWFERLLNNSVLANPYFSLYLVRASELTDEAEGSVPGAQLCVGCYDTSKYVGSVSWNPVVSEAFWSIAMDGIAFNGSIIQGTDMTAALDSGTSLIQIPVAAAQAFYSRLGGLSSGNGDGTYIIPCDVPIGSIAFVFNGVHYEIPPTDLLRAISRDRSQCLLTIAGVDNKDARGNSVAIIGDVFLKNAYSVYSYSYNGAPAIGLAHSNIAGDWADYNGTNSGSSNDQFQEPTRTGTVSIVNTQRPQTGTVETVTGGGLTTGRASRTATGSQVTVTVSPSSGASRTLAFLLSPLLVLLAAVSLV</sequence>
<dbReference type="Pfam" id="PF00026">
    <property type="entry name" value="Asp"/>
    <property type="match status" value="1"/>
</dbReference>
<evidence type="ECO:0000313" key="10">
    <source>
        <dbReference type="Proteomes" id="UP000193467"/>
    </source>
</evidence>
<feature type="active site" evidence="6">
    <location>
        <position position="519"/>
    </location>
</feature>
<dbReference type="InterPro" id="IPR037319">
    <property type="entry name" value="Rrp40_S1"/>
</dbReference>
<dbReference type="CDD" id="cd05790">
    <property type="entry name" value="S1_Rrp40"/>
    <property type="match status" value="1"/>
</dbReference>
<evidence type="ECO:0000256" key="2">
    <source>
        <dbReference type="ARBA" id="ARBA00007841"/>
    </source>
</evidence>
<dbReference type="Proteomes" id="UP000193467">
    <property type="component" value="Unassembled WGS sequence"/>
</dbReference>
<keyword evidence="7" id="KW-0645">Protease</keyword>
<dbReference type="GO" id="GO:0006508">
    <property type="term" value="P:proteolysis"/>
    <property type="evidence" value="ECO:0007669"/>
    <property type="project" value="UniProtKB-KW"/>
</dbReference>
<evidence type="ECO:0000256" key="3">
    <source>
        <dbReference type="ARBA" id="ARBA00022750"/>
    </source>
</evidence>
<dbReference type="STRING" id="106004.A0A1Y2FZL0"/>
<reference evidence="9 10" key="1">
    <citation type="submission" date="2016-07" db="EMBL/GenBank/DDBJ databases">
        <title>Pervasive Adenine N6-methylation of Active Genes in Fungi.</title>
        <authorList>
            <consortium name="DOE Joint Genome Institute"/>
            <person name="Mondo S.J."/>
            <person name="Dannebaum R.O."/>
            <person name="Kuo R.C."/>
            <person name="Labutti K."/>
            <person name="Haridas S."/>
            <person name="Kuo A."/>
            <person name="Salamov A."/>
            <person name="Ahrendt S.R."/>
            <person name="Lipzen A."/>
            <person name="Sullivan W."/>
            <person name="Andreopoulos W.B."/>
            <person name="Clum A."/>
            <person name="Lindquist E."/>
            <person name="Daum C."/>
            <person name="Ramamoorthy G.K."/>
            <person name="Gryganskyi A."/>
            <person name="Culley D."/>
            <person name="Magnuson J.K."/>
            <person name="James T.Y."/>
            <person name="O'Malley M.A."/>
            <person name="Stajich J.E."/>
            <person name="Spatafora J.W."/>
            <person name="Visel A."/>
            <person name="Grigoriev I.V."/>
        </authorList>
    </citation>
    <scope>NUCLEOTIDE SEQUENCE [LARGE SCALE GENOMIC DNA]</scope>
    <source>
        <strain evidence="9 10">62-1032</strain>
    </source>
</reference>
<dbReference type="PROSITE" id="PS00141">
    <property type="entry name" value="ASP_PROTEASE"/>
    <property type="match status" value="2"/>
</dbReference>
<dbReference type="Gene3D" id="2.40.50.140">
    <property type="entry name" value="Nucleic acid-binding proteins"/>
    <property type="match status" value="1"/>
</dbReference>
<dbReference type="EMBL" id="MCGR01000005">
    <property type="protein sequence ID" value="ORY89648.1"/>
    <property type="molecule type" value="Genomic_DNA"/>
</dbReference>
<dbReference type="PRINTS" id="PR00792">
    <property type="entry name" value="PEPSIN"/>
</dbReference>